<accession>F9S3P1</accession>
<keyword evidence="2" id="KW-1185">Reference proteome</keyword>
<protein>
    <submittedName>
        <fullName evidence="1">Uncharacterized protein</fullName>
    </submittedName>
</protein>
<evidence type="ECO:0000313" key="2">
    <source>
        <dbReference type="Proteomes" id="UP000004605"/>
    </source>
</evidence>
<evidence type="ECO:0000313" key="1">
    <source>
        <dbReference type="EMBL" id="EGU37812.1"/>
    </source>
</evidence>
<proteinExistence type="predicted"/>
<dbReference type="EMBL" id="AFWF01000179">
    <property type="protein sequence ID" value="EGU37812.1"/>
    <property type="molecule type" value="Genomic_DNA"/>
</dbReference>
<gene>
    <name evidence="1" type="ORF">VII00023_18514</name>
</gene>
<organism evidence="1 2">
    <name type="scientific">Vibrio ichthyoenteri ATCC 700023</name>
    <dbReference type="NCBI Taxonomy" id="870968"/>
    <lineage>
        <taxon>Bacteria</taxon>
        <taxon>Pseudomonadati</taxon>
        <taxon>Pseudomonadota</taxon>
        <taxon>Gammaproteobacteria</taxon>
        <taxon>Vibrionales</taxon>
        <taxon>Vibrionaceae</taxon>
        <taxon>Vibrio</taxon>
    </lineage>
</organism>
<comment type="caution">
    <text evidence="1">The sequence shown here is derived from an EMBL/GenBank/DDBJ whole genome shotgun (WGS) entry which is preliminary data.</text>
</comment>
<dbReference type="Proteomes" id="UP000004605">
    <property type="component" value="Unassembled WGS sequence"/>
</dbReference>
<reference evidence="1 2" key="1">
    <citation type="journal article" date="2012" name="Int. J. Syst. Evol. Microbiol.">
        <title>Vibrio caribbeanicus sp. nov., isolated from the marine sponge Scleritoderma cyanea.</title>
        <authorList>
            <person name="Hoffmann M."/>
            <person name="Monday S.R."/>
            <person name="Allard M.W."/>
            <person name="Strain E.A."/>
            <person name="Whittaker P."/>
            <person name="Naum M."/>
            <person name="McCarthy P.J."/>
            <person name="Lopez J.V."/>
            <person name="Fischer M."/>
            <person name="Brown E.W."/>
        </authorList>
    </citation>
    <scope>NUCLEOTIDE SEQUENCE [LARGE SCALE GENOMIC DNA]</scope>
    <source>
        <strain evidence="1 2">ATCC 700023</strain>
    </source>
</reference>
<name>F9S3P1_9VIBR</name>
<sequence>MKNMNHVLTELMAWLEDNMASDSELHFVPFDVGASVSLTTSASTCTGVATSIDHTD</sequence>
<dbReference type="AlphaFoldDB" id="F9S3P1"/>